<dbReference type="PRINTS" id="PR00899">
    <property type="entry name" value="GPCRSTE3"/>
</dbReference>
<sequence length="553" mass="59846">MAGSDFQGLIGFRPFSVIHHPPSLRAAFAHLSAHNALMPRRRRTASTTSSAGSKGIIYPLFPVFAFLGFLLPLIPLPWHFQAWNSGTCWYIFWASLSCLNQFVNSIVWAGNTVNSAPAWCDISIRIMTGASAGLPAASLCINRRLYHIATVRAVVITKAEKRRAVLIDSLICGLFPAIYIALQYIVQGHRFNIFEDIGCYPDIYNTLPAYFISSMWPVVIGLVSAVYCVLSLRAFSARRAAFAQFLSAHNALTPSRYLRLSALALTDLLCTVPLAAFTIYLNATATAISPWISFADTHFDYGRVEQIPHLLWAADRNSNIAVELTRWASPFCALAFFAFFGFAAEAQKNYARAGTAVSTAFWSGMGRFGVKRPTSGFFAPASTTSSAGSKGIGYTKPKSVPYVPQAISLPAYSPRGTGSFTAGMPSPSPSSHFTADLKRAESFASTSTSRFVERFAVDAEKGRMDEEEPDVSVSSVYSADGHVDVHAPAAFVPVHTPASATSFASSSTAARSAYAPPLHVGWHEEAYPASPTSAGGYTEDPAWRGPPSRTHTQ</sequence>
<keyword evidence="9" id="KW-0807">Transducer</keyword>
<evidence type="ECO:0000256" key="1">
    <source>
        <dbReference type="ARBA" id="ARBA00004141"/>
    </source>
</evidence>
<dbReference type="GO" id="GO:0004934">
    <property type="term" value="F:mating-type alpha-factor pheromone receptor activity"/>
    <property type="evidence" value="ECO:0007669"/>
    <property type="project" value="InterPro"/>
</dbReference>
<proteinExistence type="inferred from homology"/>
<name>A0AAD6S1Q3_9AGAR</name>
<feature type="transmembrane region" description="Helical" evidence="11">
    <location>
        <begin position="88"/>
        <end position="110"/>
    </location>
</feature>
<evidence type="ECO:0000256" key="2">
    <source>
        <dbReference type="ARBA" id="ARBA00011085"/>
    </source>
</evidence>
<evidence type="ECO:0000256" key="4">
    <source>
        <dbReference type="ARBA" id="ARBA00022692"/>
    </source>
</evidence>
<comment type="caution">
    <text evidence="12">The sequence shown here is derived from an EMBL/GenBank/DDBJ whole genome shotgun (WGS) entry which is preliminary data.</text>
</comment>
<accession>A0AAD6S1Q3</accession>
<keyword evidence="6" id="KW-0297">G-protein coupled receptor</keyword>
<dbReference type="PANTHER" id="PTHR28097:SF1">
    <property type="entry name" value="PHEROMONE A FACTOR RECEPTOR"/>
    <property type="match status" value="1"/>
</dbReference>
<dbReference type="InterPro" id="IPR000481">
    <property type="entry name" value="GPCR_Pheromne_B_alpha_rcpt"/>
</dbReference>
<protein>
    <submittedName>
        <fullName evidence="12">Pheromone A receptor-domain-containing protein</fullName>
    </submittedName>
</protein>
<dbReference type="GO" id="GO:0000750">
    <property type="term" value="P:pheromone-dependent signal transduction involved in conjugation with cellular fusion"/>
    <property type="evidence" value="ECO:0007669"/>
    <property type="project" value="TreeGrafter"/>
</dbReference>
<dbReference type="Pfam" id="PF02076">
    <property type="entry name" value="STE3"/>
    <property type="match status" value="1"/>
</dbReference>
<dbReference type="PRINTS" id="PR00901">
    <property type="entry name" value="PHEROMONEBAR"/>
</dbReference>
<keyword evidence="3" id="KW-0589">Pheromone response</keyword>
<gene>
    <name evidence="12" type="ORF">C8F04DRAFT_1243045</name>
</gene>
<comment type="similarity">
    <text evidence="2">Belongs to the G-protein coupled receptor 4 family.</text>
</comment>
<comment type="subcellular location">
    <subcellularLocation>
        <location evidence="1">Membrane</location>
        <topology evidence="1">Multi-pass membrane protein</topology>
    </subcellularLocation>
</comment>
<evidence type="ECO:0000313" key="13">
    <source>
        <dbReference type="Proteomes" id="UP001218188"/>
    </source>
</evidence>
<feature type="transmembrane region" description="Helical" evidence="11">
    <location>
        <begin position="327"/>
        <end position="344"/>
    </location>
</feature>
<dbReference type="Proteomes" id="UP001218188">
    <property type="component" value="Unassembled WGS sequence"/>
</dbReference>
<keyword evidence="5 11" id="KW-1133">Transmembrane helix</keyword>
<feature type="transmembrane region" description="Helical" evidence="11">
    <location>
        <begin position="215"/>
        <end position="236"/>
    </location>
</feature>
<keyword evidence="13" id="KW-1185">Reference proteome</keyword>
<evidence type="ECO:0000256" key="11">
    <source>
        <dbReference type="SAM" id="Phobius"/>
    </source>
</evidence>
<dbReference type="AlphaFoldDB" id="A0AAD6S1Q3"/>
<keyword evidence="7 11" id="KW-0472">Membrane</keyword>
<evidence type="ECO:0000313" key="12">
    <source>
        <dbReference type="EMBL" id="KAJ7018701.1"/>
    </source>
</evidence>
<feature type="transmembrane region" description="Helical" evidence="11">
    <location>
        <begin position="163"/>
        <end position="186"/>
    </location>
</feature>
<dbReference type="CDD" id="cd14966">
    <property type="entry name" value="7tmD_STE3"/>
    <property type="match status" value="1"/>
</dbReference>
<dbReference type="InterPro" id="IPR001499">
    <property type="entry name" value="GPCR_STE3"/>
</dbReference>
<evidence type="ECO:0000256" key="6">
    <source>
        <dbReference type="ARBA" id="ARBA00023040"/>
    </source>
</evidence>
<keyword evidence="8 12" id="KW-0675">Receptor</keyword>
<feature type="region of interest" description="Disordered" evidence="10">
    <location>
        <begin position="526"/>
        <end position="553"/>
    </location>
</feature>
<evidence type="ECO:0000256" key="8">
    <source>
        <dbReference type="ARBA" id="ARBA00023170"/>
    </source>
</evidence>
<evidence type="ECO:0000256" key="7">
    <source>
        <dbReference type="ARBA" id="ARBA00023136"/>
    </source>
</evidence>
<evidence type="ECO:0000256" key="10">
    <source>
        <dbReference type="SAM" id="MobiDB-lite"/>
    </source>
</evidence>
<keyword evidence="4 11" id="KW-0812">Transmembrane</keyword>
<dbReference type="GO" id="GO:0005886">
    <property type="term" value="C:plasma membrane"/>
    <property type="evidence" value="ECO:0007669"/>
    <property type="project" value="TreeGrafter"/>
</dbReference>
<evidence type="ECO:0000256" key="3">
    <source>
        <dbReference type="ARBA" id="ARBA00022507"/>
    </source>
</evidence>
<reference evidence="12" key="1">
    <citation type="submission" date="2023-03" db="EMBL/GenBank/DDBJ databases">
        <title>Massive genome expansion in bonnet fungi (Mycena s.s.) driven by repeated elements and novel gene families across ecological guilds.</title>
        <authorList>
            <consortium name="Lawrence Berkeley National Laboratory"/>
            <person name="Harder C.B."/>
            <person name="Miyauchi S."/>
            <person name="Viragh M."/>
            <person name="Kuo A."/>
            <person name="Thoen E."/>
            <person name="Andreopoulos B."/>
            <person name="Lu D."/>
            <person name="Skrede I."/>
            <person name="Drula E."/>
            <person name="Henrissat B."/>
            <person name="Morin E."/>
            <person name="Kohler A."/>
            <person name="Barry K."/>
            <person name="LaButti K."/>
            <person name="Morin E."/>
            <person name="Salamov A."/>
            <person name="Lipzen A."/>
            <person name="Mereny Z."/>
            <person name="Hegedus B."/>
            <person name="Baldrian P."/>
            <person name="Stursova M."/>
            <person name="Weitz H."/>
            <person name="Taylor A."/>
            <person name="Grigoriev I.V."/>
            <person name="Nagy L.G."/>
            <person name="Martin F."/>
            <person name="Kauserud H."/>
        </authorList>
    </citation>
    <scope>NUCLEOTIDE SEQUENCE</scope>
    <source>
        <strain evidence="12">CBHHK200</strain>
    </source>
</reference>
<evidence type="ECO:0000256" key="5">
    <source>
        <dbReference type="ARBA" id="ARBA00022989"/>
    </source>
</evidence>
<feature type="transmembrane region" description="Helical" evidence="11">
    <location>
        <begin position="56"/>
        <end position="76"/>
    </location>
</feature>
<organism evidence="12 13">
    <name type="scientific">Mycena alexandri</name>
    <dbReference type="NCBI Taxonomy" id="1745969"/>
    <lineage>
        <taxon>Eukaryota</taxon>
        <taxon>Fungi</taxon>
        <taxon>Dikarya</taxon>
        <taxon>Basidiomycota</taxon>
        <taxon>Agaricomycotina</taxon>
        <taxon>Agaricomycetes</taxon>
        <taxon>Agaricomycetidae</taxon>
        <taxon>Agaricales</taxon>
        <taxon>Marasmiineae</taxon>
        <taxon>Mycenaceae</taxon>
        <taxon>Mycena</taxon>
    </lineage>
</organism>
<feature type="transmembrane region" description="Helical" evidence="11">
    <location>
        <begin position="257"/>
        <end position="281"/>
    </location>
</feature>
<dbReference type="EMBL" id="JARJCM010000326">
    <property type="protein sequence ID" value="KAJ7018701.1"/>
    <property type="molecule type" value="Genomic_DNA"/>
</dbReference>
<dbReference type="PANTHER" id="PTHR28097">
    <property type="entry name" value="PHEROMONE A FACTOR RECEPTOR"/>
    <property type="match status" value="1"/>
</dbReference>
<feature type="transmembrane region" description="Helical" evidence="11">
    <location>
        <begin position="122"/>
        <end position="142"/>
    </location>
</feature>
<evidence type="ECO:0000256" key="9">
    <source>
        <dbReference type="ARBA" id="ARBA00023224"/>
    </source>
</evidence>